<dbReference type="Proteomes" id="UP001202328">
    <property type="component" value="Unassembled WGS sequence"/>
</dbReference>
<evidence type="ECO:0000313" key="2">
    <source>
        <dbReference type="EMBL" id="KAI3866341.1"/>
    </source>
</evidence>
<reference evidence="2" key="1">
    <citation type="submission" date="2022-04" db="EMBL/GenBank/DDBJ databases">
        <title>A functionally conserved STORR gene fusion in Papaver species that diverged 16.8 million years ago.</title>
        <authorList>
            <person name="Catania T."/>
        </authorList>
    </citation>
    <scope>NUCLEOTIDE SEQUENCE</scope>
    <source>
        <strain evidence="2">S-188037</strain>
    </source>
</reference>
<evidence type="ECO:0000313" key="3">
    <source>
        <dbReference type="Proteomes" id="UP001202328"/>
    </source>
</evidence>
<feature type="domain" description="F-box associated beta-propeller type 3" evidence="1">
    <location>
        <begin position="12"/>
        <end position="166"/>
    </location>
</feature>
<dbReference type="AlphaFoldDB" id="A0AAD4S8D0"/>
<dbReference type="Pfam" id="PF08268">
    <property type="entry name" value="FBA_3"/>
    <property type="match status" value="1"/>
</dbReference>
<gene>
    <name evidence="2" type="ORF">MKW98_007996</name>
</gene>
<proteinExistence type="predicted"/>
<name>A0AAD4S8D0_9MAGN</name>
<accession>A0AAD4S8D0</accession>
<protein>
    <recommendedName>
        <fullName evidence="1">F-box associated beta-propeller type 3 domain-containing protein</fullName>
    </recommendedName>
</protein>
<keyword evidence="3" id="KW-1185">Reference proteome</keyword>
<evidence type="ECO:0000259" key="1">
    <source>
        <dbReference type="Pfam" id="PF08268"/>
    </source>
</evidence>
<dbReference type="InterPro" id="IPR013187">
    <property type="entry name" value="F-box-assoc_dom_typ3"/>
</dbReference>
<dbReference type="EMBL" id="JAJJMB010013673">
    <property type="protein sequence ID" value="KAI3866341.1"/>
    <property type="molecule type" value="Genomic_DNA"/>
</dbReference>
<comment type="caution">
    <text evidence="2">The sequence shown here is derived from an EMBL/GenBank/DDBJ whole genome shotgun (WGS) entry which is preliminary data.</text>
</comment>
<sequence length="187" mass="21685">MSSPPAEYIGNLFQVIVAFDVESEKFRSIPIPNFIVNQPDNDGDWEFGERFVHILEVDGHIALTDQVNRHVVKLWIFDEDGDNHEKIATNTTVGSRDGNWIEETIFMPFGPSRMQHYLFESITSTNQLAIGISMPTVNTTFFTFYLYERKNKTFMPVEINGMLTNQLYQMTNFRESLLPIPKQQQQQ</sequence>
<organism evidence="2 3">
    <name type="scientific">Papaver atlanticum</name>
    <dbReference type="NCBI Taxonomy" id="357466"/>
    <lineage>
        <taxon>Eukaryota</taxon>
        <taxon>Viridiplantae</taxon>
        <taxon>Streptophyta</taxon>
        <taxon>Embryophyta</taxon>
        <taxon>Tracheophyta</taxon>
        <taxon>Spermatophyta</taxon>
        <taxon>Magnoliopsida</taxon>
        <taxon>Ranunculales</taxon>
        <taxon>Papaveraceae</taxon>
        <taxon>Papaveroideae</taxon>
        <taxon>Papaver</taxon>
    </lineage>
</organism>